<dbReference type="EMBL" id="JAJEPR010000002">
    <property type="protein sequence ID" value="MCC2188519.1"/>
    <property type="molecule type" value="Genomic_DNA"/>
</dbReference>
<dbReference type="AlphaFoldDB" id="A0AAE3J4R6"/>
<keyword evidence="2" id="KW-0479">Metal-binding</keyword>
<gene>
    <name evidence="7" type="ORF">LKD71_01550</name>
</gene>
<dbReference type="Gene3D" id="3.40.350.10">
    <property type="entry name" value="Creatinase/prolidase N-terminal domain"/>
    <property type="match status" value="2"/>
</dbReference>
<evidence type="ECO:0000259" key="4">
    <source>
        <dbReference type="Pfam" id="PF00557"/>
    </source>
</evidence>
<dbReference type="Proteomes" id="UP001197875">
    <property type="component" value="Unassembled WGS sequence"/>
</dbReference>
<dbReference type="InterPro" id="IPR032416">
    <property type="entry name" value="Peptidase_M24_C"/>
</dbReference>
<dbReference type="GO" id="GO:0005737">
    <property type="term" value="C:cytoplasm"/>
    <property type="evidence" value="ECO:0007669"/>
    <property type="project" value="UniProtKB-ARBA"/>
</dbReference>
<dbReference type="Pfam" id="PF16188">
    <property type="entry name" value="Peptidase_M24_C"/>
    <property type="match status" value="1"/>
</dbReference>
<evidence type="ECO:0000313" key="8">
    <source>
        <dbReference type="Proteomes" id="UP001197875"/>
    </source>
</evidence>
<proteinExistence type="inferred from homology"/>
<evidence type="ECO:0000313" key="7">
    <source>
        <dbReference type="EMBL" id="MCC2188519.1"/>
    </source>
</evidence>
<dbReference type="Pfam" id="PF00557">
    <property type="entry name" value="Peptidase_M24"/>
    <property type="match status" value="1"/>
</dbReference>
<dbReference type="InterPro" id="IPR033740">
    <property type="entry name" value="Pept_M24B"/>
</dbReference>
<comment type="similarity">
    <text evidence="1">Belongs to the peptidase M24B family.</text>
</comment>
<dbReference type="InterPro" id="IPR000587">
    <property type="entry name" value="Creatinase_N"/>
</dbReference>
<name>A0AAE3J4R6_9FIRM</name>
<organism evidence="7 8">
    <name type="scientific">Fusicatenibacter faecihominis</name>
    <dbReference type="NCBI Taxonomy" id="2881276"/>
    <lineage>
        <taxon>Bacteria</taxon>
        <taxon>Bacillati</taxon>
        <taxon>Bacillota</taxon>
        <taxon>Clostridia</taxon>
        <taxon>Lachnospirales</taxon>
        <taxon>Lachnospiraceae</taxon>
        <taxon>Fusicatenibacter</taxon>
    </lineage>
</organism>
<reference evidence="7 8" key="1">
    <citation type="submission" date="2021-10" db="EMBL/GenBank/DDBJ databases">
        <title>Anaerobic single-cell dispensing facilitates the cultivation of human gut bacteria.</title>
        <authorList>
            <person name="Afrizal A."/>
        </authorList>
    </citation>
    <scope>NUCLEOTIDE SEQUENCE [LARGE SCALE GENOMIC DNA]</scope>
    <source>
        <strain evidence="7 8">CLA-AA-H277</strain>
    </source>
</reference>
<evidence type="ECO:0000259" key="6">
    <source>
        <dbReference type="Pfam" id="PF16188"/>
    </source>
</evidence>
<dbReference type="GO" id="GO:0070006">
    <property type="term" value="F:metalloaminopeptidase activity"/>
    <property type="evidence" value="ECO:0007669"/>
    <property type="project" value="InterPro"/>
</dbReference>
<dbReference type="SUPFAM" id="SSF55920">
    <property type="entry name" value="Creatinase/aminopeptidase"/>
    <property type="match status" value="1"/>
</dbReference>
<dbReference type="InterPro" id="IPR000994">
    <property type="entry name" value="Pept_M24"/>
</dbReference>
<dbReference type="GO" id="GO:0046872">
    <property type="term" value="F:metal ion binding"/>
    <property type="evidence" value="ECO:0007669"/>
    <property type="project" value="UniProtKB-KW"/>
</dbReference>
<dbReference type="FunFam" id="3.40.350.10:FF:000003">
    <property type="entry name" value="Xaa-pro aminopeptidase P"/>
    <property type="match status" value="1"/>
</dbReference>
<keyword evidence="8" id="KW-1185">Reference proteome</keyword>
<dbReference type="SUPFAM" id="SSF53092">
    <property type="entry name" value="Creatinase/prolidase N-terminal domain"/>
    <property type="match status" value="1"/>
</dbReference>
<dbReference type="PANTHER" id="PTHR43763:SF6">
    <property type="entry name" value="XAA-PRO AMINOPEPTIDASE 1"/>
    <property type="match status" value="1"/>
</dbReference>
<comment type="caution">
    <text evidence="7">The sequence shown here is derived from an EMBL/GenBank/DDBJ whole genome shotgun (WGS) entry which is preliminary data.</text>
</comment>
<evidence type="ECO:0000256" key="1">
    <source>
        <dbReference type="ARBA" id="ARBA00008766"/>
    </source>
</evidence>
<dbReference type="InterPro" id="IPR029149">
    <property type="entry name" value="Creatin/AminoP/Spt16_N"/>
</dbReference>
<keyword evidence="7" id="KW-0031">Aminopeptidase</keyword>
<feature type="domain" description="Peptidase M24 C-terminal" evidence="6">
    <location>
        <begin position="534"/>
        <end position="594"/>
    </location>
</feature>
<feature type="domain" description="Peptidase M24" evidence="4">
    <location>
        <begin position="312"/>
        <end position="526"/>
    </location>
</feature>
<keyword evidence="3" id="KW-0378">Hydrolase</keyword>
<dbReference type="Pfam" id="PF01321">
    <property type="entry name" value="Creatinase_N"/>
    <property type="match status" value="1"/>
</dbReference>
<dbReference type="FunFam" id="3.90.230.10:FF:000009">
    <property type="entry name" value="xaa-Pro aminopeptidase 2"/>
    <property type="match status" value="1"/>
</dbReference>
<dbReference type="RefSeq" id="WP_227614089.1">
    <property type="nucleotide sequence ID" value="NZ_JAJEPR010000002.1"/>
</dbReference>
<sequence>MKAKEKIAALQALMKKEGIDGYLIPSSDPHMSEYLPDHYAARSWFSGFNGSAGTLAVTSEKAALWADGRYFIQAEHQLEGSGIELMKIGEPGVPTVEKWLADELPEKGTMGIDGVITSTAFAEELKKAFSEKEISLKNADLIAPIWTEERPAAPATKAWILDAAYAGKTPSEKLATLRESLKEEGVNAYLATKLESSAWLLNLRADDILFTPFALCFTLVLPDSATVFINKDRVPADVQEYLEKEGFAIAPYEETAAALRSIKTPVTFIIEKTSLSYALYQAMEENTNIMVKEGKEPIVYLKGVKSETEIKNLKIAHRKDGVAMVRFAIDLEGRMARKETVTECDVDAMMRHYRLEQEASLGESFGTIAAYGPNAAMMHYHPTPENCATLKPEGFLLVDCGGHYMEGTTDITRTYALGEPTEEEKDYFTLVLRSHIDMAKVVFKEKMPGIALDLAAREPFWERGLDYRCGTGHGVGFVGTVHEGPQALNGRCQVPFVPGMTVTDEPGIYETDKIGIRIENELLCKEAMETEYGKFYCFEPITYCPIDRKAIDPKKLSPAELSWLNQYHSTVYETLSPYLTNSENEWLKKACAPIA</sequence>
<keyword evidence="7" id="KW-0645">Protease</keyword>
<protein>
    <submittedName>
        <fullName evidence="7">Aminopeptidase P family protein</fullName>
    </submittedName>
</protein>
<dbReference type="PANTHER" id="PTHR43763">
    <property type="entry name" value="XAA-PRO AMINOPEPTIDASE 1"/>
    <property type="match status" value="1"/>
</dbReference>
<accession>A0AAE3J4R6</accession>
<dbReference type="Gene3D" id="3.90.230.10">
    <property type="entry name" value="Creatinase/methionine aminopeptidase superfamily"/>
    <property type="match status" value="1"/>
</dbReference>
<evidence type="ECO:0000256" key="3">
    <source>
        <dbReference type="ARBA" id="ARBA00022801"/>
    </source>
</evidence>
<feature type="domain" description="Creatinase N-terminal" evidence="5">
    <location>
        <begin position="7"/>
        <end position="133"/>
    </location>
</feature>
<dbReference type="CDD" id="cd01085">
    <property type="entry name" value="APP"/>
    <property type="match status" value="1"/>
</dbReference>
<dbReference type="InterPro" id="IPR036005">
    <property type="entry name" value="Creatinase/aminopeptidase-like"/>
</dbReference>
<dbReference type="InterPro" id="IPR050422">
    <property type="entry name" value="X-Pro_aminopeptidase_P"/>
</dbReference>
<evidence type="ECO:0000259" key="5">
    <source>
        <dbReference type="Pfam" id="PF01321"/>
    </source>
</evidence>
<dbReference type="Pfam" id="PF16189">
    <property type="entry name" value="Creatinase_N_2"/>
    <property type="match status" value="1"/>
</dbReference>
<evidence type="ECO:0000256" key="2">
    <source>
        <dbReference type="ARBA" id="ARBA00022723"/>
    </source>
</evidence>